<name>A0AAV5KMN1_9ROSI</name>
<dbReference type="Pfam" id="PF14223">
    <property type="entry name" value="Retrotran_gag_2"/>
    <property type="match status" value="1"/>
</dbReference>
<feature type="domain" description="Reverse transcriptase Ty1/copia-type" evidence="2">
    <location>
        <begin position="273"/>
        <end position="354"/>
    </location>
</feature>
<organism evidence="4 5">
    <name type="scientific">Rubroshorea leprosula</name>
    <dbReference type="NCBI Taxonomy" id="152421"/>
    <lineage>
        <taxon>Eukaryota</taxon>
        <taxon>Viridiplantae</taxon>
        <taxon>Streptophyta</taxon>
        <taxon>Embryophyta</taxon>
        <taxon>Tracheophyta</taxon>
        <taxon>Spermatophyta</taxon>
        <taxon>Magnoliopsida</taxon>
        <taxon>eudicotyledons</taxon>
        <taxon>Gunneridae</taxon>
        <taxon>Pentapetalae</taxon>
        <taxon>rosids</taxon>
        <taxon>malvids</taxon>
        <taxon>Malvales</taxon>
        <taxon>Dipterocarpaceae</taxon>
        <taxon>Rubroshorea</taxon>
    </lineage>
</organism>
<dbReference type="InterPro" id="IPR043502">
    <property type="entry name" value="DNA/RNA_pol_sf"/>
</dbReference>
<dbReference type="AlphaFoldDB" id="A0AAV5KMN1"/>
<reference evidence="4 5" key="1">
    <citation type="journal article" date="2021" name="Commun. Biol.">
        <title>The genome of Shorea leprosula (Dipterocarpaceae) highlights the ecological relevance of drought in aseasonal tropical rainforests.</title>
        <authorList>
            <person name="Ng K.K.S."/>
            <person name="Kobayashi M.J."/>
            <person name="Fawcett J.A."/>
            <person name="Hatakeyama M."/>
            <person name="Paape T."/>
            <person name="Ng C.H."/>
            <person name="Ang C.C."/>
            <person name="Tnah L.H."/>
            <person name="Lee C.T."/>
            <person name="Nishiyama T."/>
            <person name="Sese J."/>
            <person name="O'Brien M.J."/>
            <person name="Copetti D."/>
            <person name="Mohd Noor M.I."/>
            <person name="Ong R.C."/>
            <person name="Putra M."/>
            <person name="Sireger I.Z."/>
            <person name="Indrioko S."/>
            <person name="Kosugi Y."/>
            <person name="Izuno A."/>
            <person name="Isagi Y."/>
            <person name="Lee S.L."/>
            <person name="Shimizu K.K."/>
        </authorList>
    </citation>
    <scope>NUCLEOTIDE SEQUENCE [LARGE SCALE GENOMIC DNA]</scope>
    <source>
        <strain evidence="4">214</strain>
    </source>
</reference>
<dbReference type="Pfam" id="PF07727">
    <property type="entry name" value="RVT_2"/>
    <property type="match status" value="1"/>
</dbReference>
<dbReference type="InterPro" id="IPR054722">
    <property type="entry name" value="PolX-like_BBD"/>
</dbReference>
<comment type="caution">
    <text evidence="4">The sequence shown here is derived from an EMBL/GenBank/DDBJ whole genome shotgun (WGS) entry which is preliminary data.</text>
</comment>
<dbReference type="GO" id="GO:0004190">
    <property type="term" value="F:aspartic-type endopeptidase activity"/>
    <property type="evidence" value="ECO:0007669"/>
    <property type="project" value="UniProtKB-KW"/>
</dbReference>
<dbReference type="SUPFAM" id="SSF56672">
    <property type="entry name" value="DNA/RNA polymerases"/>
    <property type="match status" value="1"/>
</dbReference>
<dbReference type="Proteomes" id="UP001054252">
    <property type="component" value="Unassembled WGS sequence"/>
</dbReference>
<dbReference type="PANTHER" id="PTHR11439">
    <property type="entry name" value="GAG-POL-RELATED RETROTRANSPOSON"/>
    <property type="match status" value="1"/>
</dbReference>
<evidence type="ECO:0000259" key="3">
    <source>
        <dbReference type="Pfam" id="PF22936"/>
    </source>
</evidence>
<feature type="domain" description="Retrovirus-related Pol polyprotein from transposon TNT 1-94-like beta-barrel" evidence="3">
    <location>
        <begin position="161"/>
        <end position="213"/>
    </location>
</feature>
<dbReference type="EMBL" id="BPVZ01000070">
    <property type="protein sequence ID" value="GKV25863.1"/>
    <property type="molecule type" value="Genomic_DNA"/>
</dbReference>
<dbReference type="Pfam" id="PF22936">
    <property type="entry name" value="Pol_BBD"/>
    <property type="match status" value="1"/>
</dbReference>
<dbReference type="PANTHER" id="PTHR11439:SF502">
    <property type="entry name" value="SECRETED RXLR EFFECTOR PROTEIN 161-LIKE"/>
    <property type="match status" value="1"/>
</dbReference>
<evidence type="ECO:0008006" key="6">
    <source>
        <dbReference type="Google" id="ProtNLM"/>
    </source>
</evidence>
<sequence length="469" mass="52999">MGAETTKEAWDTLKIKFQGDLRVKDLVNQIKENGGEFPDKRVVEKIMVSVPNKFESKILAIEETCDLDTMTINELINKLKAHEQRLTLKSQVVATEVAFQARQKRKHVATSSNSKSSYDSLDKGNLVETQTQPVNYSDDQQGEDHLFLAVQGSSTSSKDFWYVDNGCISHMAKNEDYFIEIDKSVKTRVKLGNGSMVQTQGKGTIAVQNPSGVKWVYRSKLNVDGSLNKYKARLVVKGYAQQLGVDFGETFSPVARHDTIRLLLALAAQKKWKLLVSLYVDDLLVIEGDTELLQKFKAFMQNEFEMIDLGEMKYFMGMEVMQCSNEIFVAQEKYAKDILRKFRMDKCKPIATPLAQNLKLSKDDDSLKCNASFYKSLIGSLLYPTTTRPDLMFTANLLSRYMTSASQTHFSVAKRVLRYVNGTVNYEIMYKSTSDGSLQGYVDSDWAGCPDDSKSTRGYAFSFGSRMFC</sequence>
<evidence type="ECO:0000259" key="2">
    <source>
        <dbReference type="Pfam" id="PF07727"/>
    </source>
</evidence>
<keyword evidence="1" id="KW-0378">Hydrolase</keyword>
<keyword evidence="1" id="KW-0064">Aspartyl protease</keyword>
<evidence type="ECO:0000313" key="5">
    <source>
        <dbReference type="Proteomes" id="UP001054252"/>
    </source>
</evidence>
<gene>
    <name evidence="4" type="ORF">SLEP1_g35244</name>
</gene>
<keyword evidence="5" id="KW-1185">Reference proteome</keyword>
<proteinExistence type="predicted"/>
<dbReference type="InterPro" id="IPR013103">
    <property type="entry name" value="RVT_2"/>
</dbReference>
<keyword evidence="1" id="KW-0645">Protease</keyword>
<evidence type="ECO:0000256" key="1">
    <source>
        <dbReference type="ARBA" id="ARBA00022750"/>
    </source>
</evidence>
<accession>A0AAV5KMN1</accession>
<evidence type="ECO:0000313" key="4">
    <source>
        <dbReference type="EMBL" id="GKV25863.1"/>
    </source>
</evidence>
<protein>
    <recommendedName>
        <fullName evidence="6">Reverse transcriptase Ty1/copia-type domain-containing protein</fullName>
    </recommendedName>
</protein>